<evidence type="ECO:0000313" key="2">
    <source>
        <dbReference type="EMBL" id="KAJ7635624.1"/>
    </source>
</evidence>
<gene>
    <name evidence="2" type="ORF">B0H17DRAFT_1149673</name>
</gene>
<protein>
    <submittedName>
        <fullName evidence="2">Uncharacterized protein</fullName>
    </submittedName>
</protein>
<dbReference type="EMBL" id="JARKIE010000470">
    <property type="protein sequence ID" value="KAJ7635624.1"/>
    <property type="molecule type" value="Genomic_DNA"/>
</dbReference>
<accession>A0AAD7C0L2</accession>
<dbReference type="AlphaFoldDB" id="A0AAD7C0L2"/>
<feature type="region of interest" description="Disordered" evidence="1">
    <location>
        <begin position="91"/>
        <end position="110"/>
    </location>
</feature>
<proteinExistence type="predicted"/>
<comment type="caution">
    <text evidence="2">The sequence shown here is derived from an EMBL/GenBank/DDBJ whole genome shotgun (WGS) entry which is preliminary data.</text>
</comment>
<organism evidence="2 3">
    <name type="scientific">Mycena rosella</name>
    <name type="common">Pink bonnet</name>
    <name type="synonym">Agaricus rosellus</name>
    <dbReference type="NCBI Taxonomy" id="1033263"/>
    <lineage>
        <taxon>Eukaryota</taxon>
        <taxon>Fungi</taxon>
        <taxon>Dikarya</taxon>
        <taxon>Basidiomycota</taxon>
        <taxon>Agaricomycotina</taxon>
        <taxon>Agaricomycetes</taxon>
        <taxon>Agaricomycetidae</taxon>
        <taxon>Agaricales</taxon>
        <taxon>Marasmiineae</taxon>
        <taxon>Mycenaceae</taxon>
        <taxon>Mycena</taxon>
    </lineage>
</organism>
<evidence type="ECO:0000313" key="3">
    <source>
        <dbReference type="Proteomes" id="UP001221757"/>
    </source>
</evidence>
<sequence>MSHGTQCGGGSAHPSNVQGRSTFMQAHLMCNAEVYSSGMEVVSAHPYNMQGGGACKLHMGKVVAPAAGGCPTPAKKGKKIACLQCMGHPKTTAGKSPPEQWDVPRTWEDP</sequence>
<evidence type="ECO:0000256" key="1">
    <source>
        <dbReference type="SAM" id="MobiDB-lite"/>
    </source>
</evidence>
<name>A0AAD7C0L2_MYCRO</name>
<keyword evidence="3" id="KW-1185">Reference proteome</keyword>
<dbReference type="Proteomes" id="UP001221757">
    <property type="component" value="Unassembled WGS sequence"/>
</dbReference>
<reference evidence="2" key="1">
    <citation type="submission" date="2023-03" db="EMBL/GenBank/DDBJ databases">
        <title>Massive genome expansion in bonnet fungi (Mycena s.s.) driven by repeated elements and novel gene families across ecological guilds.</title>
        <authorList>
            <consortium name="Lawrence Berkeley National Laboratory"/>
            <person name="Harder C.B."/>
            <person name="Miyauchi S."/>
            <person name="Viragh M."/>
            <person name="Kuo A."/>
            <person name="Thoen E."/>
            <person name="Andreopoulos B."/>
            <person name="Lu D."/>
            <person name="Skrede I."/>
            <person name="Drula E."/>
            <person name="Henrissat B."/>
            <person name="Morin E."/>
            <person name="Kohler A."/>
            <person name="Barry K."/>
            <person name="LaButti K."/>
            <person name="Morin E."/>
            <person name="Salamov A."/>
            <person name="Lipzen A."/>
            <person name="Mereny Z."/>
            <person name="Hegedus B."/>
            <person name="Baldrian P."/>
            <person name="Stursova M."/>
            <person name="Weitz H."/>
            <person name="Taylor A."/>
            <person name="Grigoriev I.V."/>
            <person name="Nagy L.G."/>
            <person name="Martin F."/>
            <person name="Kauserud H."/>
        </authorList>
    </citation>
    <scope>NUCLEOTIDE SEQUENCE</scope>
    <source>
        <strain evidence="2">CBHHK067</strain>
    </source>
</reference>